<evidence type="ECO:0000256" key="5">
    <source>
        <dbReference type="ARBA" id="ARBA00022989"/>
    </source>
</evidence>
<dbReference type="PANTHER" id="PTHR30489:SF0">
    <property type="entry name" value="LIPOPROTEIN-RELEASING SYSTEM TRANSMEMBRANE PROTEIN LOLE"/>
    <property type="match status" value="1"/>
</dbReference>
<dbReference type="InterPro" id="IPR003838">
    <property type="entry name" value="ABC3_permease_C"/>
</dbReference>
<dbReference type="PANTHER" id="PTHR30489">
    <property type="entry name" value="LIPOPROTEIN-RELEASING SYSTEM TRANSMEMBRANE PROTEIN LOLE"/>
    <property type="match status" value="1"/>
</dbReference>
<evidence type="ECO:0000256" key="3">
    <source>
        <dbReference type="ARBA" id="ARBA00022475"/>
    </source>
</evidence>
<feature type="domain" description="MacB-like periplasmic core" evidence="9">
    <location>
        <begin position="185"/>
        <end position="404"/>
    </location>
</feature>
<protein>
    <submittedName>
        <fullName evidence="10">ABC transporter permease</fullName>
    </submittedName>
</protein>
<evidence type="ECO:0000256" key="6">
    <source>
        <dbReference type="ARBA" id="ARBA00023136"/>
    </source>
</evidence>
<feature type="domain" description="ABC3 transporter permease C-terminal" evidence="8">
    <location>
        <begin position="437"/>
        <end position="562"/>
    </location>
</feature>
<keyword evidence="6 7" id="KW-0472">Membrane</keyword>
<dbReference type="Proteomes" id="UP000748308">
    <property type="component" value="Unassembled WGS sequence"/>
</dbReference>
<dbReference type="Pfam" id="PF12704">
    <property type="entry name" value="MacB_PCD"/>
    <property type="match status" value="1"/>
</dbReference>
<feature type="transmembrane region" description="Helical" evidence="7">
    <location>
        <begin position="104"/>
        <end position="131"/>
    </location>
</feature>
<evidence type="ECO:0000256" key="1">
    <source>
        <dbReference type="ARBA" id="ARBA00004651"/>
    </source>
</evidence>
<sequence length="569" mass="61361">MTPGAPVPHSRRARWLLGLTAPIWVAPFLLAQAMRLCAAGLLALVEELRGRPLAAPPAVLWLLGLPALALFPAAVGLRGLLYLLYGLGRSALPLRWRPPRRGRALALCTVAGLLAVALLPLWLPVALALWLGRWVVGRLLVPEFARALRRDPGPREEPMVVFVGLRYLFSARQTALHSATHYYAAGGIALGVCALIVVLSVMSGFDREVRERIVGTNAHVIVLRFGQQGLARPDSLAAIIAGHPEALATAPFVFGKAMVSAGGGAEGVMIKGIDWEAESSVTALARFTGDPPGDPGLKPGPGRTPGVILGKQIAENLGLYMGDEVILVSPAETRRTPLGFIPRMRRFVLVGLFASGMYEYDASLAFIDLAEARSFFGLEGDRVTGIEVRLRDMNRAPPVADEIVAMLGGFPLRANNWIELNANLFAWMRTEKRAMFVILIMIILVAGFSITSTLIMLVTEKRREIGILMSMGATRAGILRIFVLEGWVMACAGTALGTGLGLALCHVLERYKIIRLPADIYFIDTLPVRVEWGDIGIIVASVLAISALSTLLPAWKAAQLDPVEAIRSE</sequence>
<proteinExistence type="inferred from homology"/>
<evidence type="ECO:0000256" key="7">
    <source>
        <dbReference type="SAM" id="Phobius"/>
    </source>
</evidence>
<comment type="caution">
    <text evidence="10">The sequence shown here is derived from an EMBL/GenBank/DDBJ whole genome shotgun (WGS) entry which is preliminary data.</text>
</comment>
<dbReference type="InterPro" id="IPR025857">
    <property type="entry name" value="MacB_PCD"/>
</dbReference>
<evidence type="ECO:0000256" key="4">
    <source>
        <dbReference type="ARBA" id="ARBA00022692"/>
    </source>
</evidence>
<gene>
    <name evidence="10" type="ORF">FJY75_04785</name>
</gene>
<dbReference type="Pfam" id="PF02687">
    <property type="entry name" value="FtsX"/>
    <property type="match status" value="1"/>
</dbReference>
<dbReference type="AlphaFoldDB" id="A0A937X9X1"/>
<comment type="similarity">
    <text evidence="2">Belongs to the ABC-4 integral membrane protein family. LolC/E subfamily.</text>
</comment>
<comment type="subcellular location">
    <subcellularLocation>
        <location evidence="1">Cell membrane</location>
        <topology evidence="1">Multi-pass membrane protein</topology>
    </subcellularLocation>
</comment>
<feature type="transmembrane region" description="Helical" evidence="7">
    <location>
        <begin position="182"/>
        <end position="202"/>
    </location>
</feature>
<accession>A0A937X9X1</accession>
<feature type="transmembrane region" description="Helical" evidence="7">
    <location>
        <begin position="59"/>
        <end position="84"/>
    </location>
</feature>
<dbReference type="InterPro" id="IPR051447">
    <property type="entry name" value="Lipoprotein-release_system"/>
</dbReference>
<keyword evidence="5 7" id="KW-1133">Transmembrane helix</keyword>
<dbReference type="EMBL" id="VGIY01000082">
    <property type="protein sequence ID" value="MBM3317149.1"/>
    <property type="molecule type" value="Genomic_DNA"/>
</dbReference>
<evidence type="ECO:0000313" key="11">
    <source>
        <dbReference type="Proteomes" id="UP000748308"/>
    </source>
</evidence>
<name>A0A937X9X1_UNCEI</name>
<dbReference type="GO" id="GO:0098797">
    <property type="term" value="C:plasma membrane protein complex"/>
    <property type="evidence" value="ECO:0007669"/>
    <property type="project" value="TreeGrafter"/>
</dbReference>
<evidence type="ECO:0000313" key="10">
    <source>
        <dbReference type="EMBL" id="MBM3317149.1"/>
    </source>
</evidence>
<organism evidence="10 11">
    <name type="scientific">Eiseniibacteriota bacterium</name>
    <dbReference type="NCBI Taxonomy" id="2212470"/>
    <lineage>
        <taxon>Bacteria</taxon>
        <taxon>Candidatus Eiseniibacteriota</taxon>
    </lineage>
</organism>
<keyword evidence="3" id="KW-1003">Cell membrane</keyword>
<dbReference type="GO" id="GO:0044874">
    <property type="term" value="P:lipoprotein localization to outer membrane"/>
    <property type="evidence" value="ECO:0007669"/>
    <property type="project" value="TreeGrafter"/>
</dbReference>
<evidence type="ECO:0000259" key="8">
    <source>
        <dbReference type="Pfam" id="PF02687"/>
    </source>
</evidence>
<keyword evidence="4 7" id="KW-0812">Transmembrane</keyword>
<reference evidence="10" key="1">
    <citation type="submission" date="2019-03" db="EMBL/GenBank/DDBJ databases">
        <title>Lake Tanganyika Metagenome-Assembled Genomes (MAGs).</title>
        <authorList>
            <person name="Tran P."/>
        </authorList>
    </citation>
    <scope>NUCLEOTIDE SEQUENCE</scope>
    <source>
        <strain evidence="10">M_DeepCast_400m_m2_100</strain>
    </source>
</reference>
<evidence type="ECO:0000259" key="9">
    <source>
        <dbReference type="Pfam" id="PF12704"/>
    </source>
</evidence>
<evidence type="ECO:0000256" key="2">
    <source>
        <dbReference type="ARBA" id="ARBA00005236"/>
    </source>
</evidence>
<feature type="transmembrane region" description="Helical" evidence="7">
    <location>
        <begin position="478"/>
        <end position="505"/>
    </location>
</feature>
<feature type="transmembrane region" description="Helical" evidence="7">
    <location>
        <begin position="434"/>
        <end position="458"/>
    </location>
</feature>